<feature type="non-terminal residue" evidence="2">
    <location>
        <position position="64"/>
    </location>
</feature>
<protein>
    <submittedName>
        <fullName evidence="2">Uncharacterized protein</fullName>
    </submittedName>
</protein>
<sequence length="64" mass="7020">RASSSLGRTPHCQKNSRTAPRTGSMVSPRTWYPTEDPSSSRASGRPSVVWSVLQPVYPPGTIHR</sequence>
<feature type="non-terminal residue" evidence="2">
    <location>
        <position position="1"/>
    </location>
</feature>
<dbReference type="EMBL" id="HAEH01019896">
    <property type="protein sequence ID" value="SBS09938.1"/>
    <property type="molecule type" value="Transcribed_RNA"/>
</dbReference>
<proteinExistence type="predicted"/>
<name>A0A1A8RX71_9TELE</name>
<evidence type="ECO:0000313" key="2">
    <source>
        <dbReference type="EMBL" id="SBS09938.1"/>
    </source>
</evidence>
<dbReference type="AlphaFoldDB" id="A0A1A8RX71"/>
<reference evidence="2" key="1">
    <citation type="submission" date="2016-05" db="EMBL/GenBank/DDBJ databases">
        <authorList>
            <person name="Lavstsen T."/>
            <person name="Jespersen J.S."/>
        </authorList>
    </citation>
    <scope>NUCLEOTIDE SEQUENCE</scope>
    <source>
        <tissue evidence="2">Brain</tissue>
    </source>
</reference>
<evidence type="ECO:0000256" key="1">
    <source>
        <dbReference type="SAM" id="MobiDB-lite"/>
    </source>
</evidence>
<feature type="compositionally biased region" description="Polar residues" evidence="1">
    <location>
        <begin position="1"/>
        <end position="27"/>
    </location>
</feature>
<gene>
    <name evidence="2" type="primary">CU459095.1</name>
</gene>
<organism evidence="2">
    <name type="scientific">Nothobranchius rachovii</name>
    <name type="common">bluefin notho</name>
    <dbReference type="NCBI Taxonomy" id="451742"/>
    <lineage>
        <taxon>Eukaryota</taxon>
        <taxon>Metazoa</taxon>
        <taxon>Chordata</taxon>
        <taxon>Craniata</taxon>
        <taxon>Vertebrata</taxon>
        <taxon>Euteleostomi</taxon>
        <taxon>Actinopterygii</taxon>
        <taxon>Neopterygii</taxon>
        <taxon>Teleostei</taxon>
        <taxon>Neoteleostei</taxon>
        <taxon>Acanthomorphata</taxon>
        <taxon>Ovalentaria</taxon>
        <taxon>Atherinomorphae</taxon>
        <taxon>Cyprinodontiformes</taxon>
        <taxon>Nothobranchiidae</taxon>
        <taxon>Nothobranchius</taxon>
    </lineage>
</organism>
<feature type="region of interest" description="Disordered" evidence="1">
    <location>
        <begin position="1"/>
        <end position="47"/>
    </location>
</feature>
<accession>A0A1A8RX71</accession>
<reference evidence="2" key="2">
    <citation type="submission" date="2016-06" db="EMBL/GenBank/DDBJ databases">
        <title>The genome of a short-lived fish provides insights into sex chromosome evolution and the genetic control of aging.</title>
        <authorList>
            <person name="Reichwald K."/>
            <person name="Felder M."/>
            <person name="Petzold A."/>
            <person name="Koch P."/>
            <person name="Groth M."/>
            <person name="Platzer M."/>
        </authorList>
    </citation>
    <scope>NUCLEOTIDE SEQUENCE</scope>
    <source>
        <tissue evidence="2">Brain</tissue>
    </source>
</reference>